<sequence length="398" mass="44065">MAFKTFLTAGMAASSLLASSAFAFDANSKTNLAVYYGQGPYQQRLAHFCQQTSMDIIPIGFIHIFPDQGKGGYPGSNFGNQCSSDVYLNEDGVPTQLLKDCHQIAEDIPICQAAGKKILLSLGGATPDYKLKNQRSARDFADFLWGAFGPKTVQWGNKPRPFGDVVVDGFDFDIEHNGDNGYVTMVDRLRYRFKEDSKRKYYISAAPQCPPDDAQLAVPIVNSYFDFIFVQFYNTLWCSARSYVSNPRTSDFSFDDWVKVIKRSPNPAARLYIGLLGNKNATTVSDIYYLTPEEVKPLARTFMNKHPNNFGGIMIWEATYSENNQINGKSYADHMKRILYELSPPPPTTTSTSTSTSSAPTTSSYPASSSEAPYPTETVDPTDTATVYPTDTATVDPT</sequence>
<evidence type="ECO:0000256" key="16">
    <source>
        <dbReference type="ARBA" id="ARBA00025727"/>
    </source>
</evidence>
<feature type="signal peptide" evidence="21">
    <location>
        <begin position="1"/>
        <end position="23"/>
    </location>
</feature>
<comment type="similarity">
    <text evidence="16">Belongs to the glycosyl hydrolase 18 family. Chitinase class III subfamily.</text>
</comment>
<keyword evidence="14 19" id="KW-0326">Glycosidase</keyword>
<keyword evidence="13" id="KW-0449">Lipoprotein</keyword>
<keyword evidence="24" id="KW-1185">Reference proteome</keyword>
<keyword evidence="6" id="KW-0147">Chitin-binding</keyword>
<evidence type="ECO:0000256" key="5">
    <source>
        <dbReference type="ARBA" id="ARBA00022622"/>
    </source>
</evidence>
<keyword evidence="4" id="KW-1003">Cell membrane</keyword>
<reference evidence="23 24" key="1">
    <citation type="submission" date="2017-10" db="EMBL/GenBank/DDBJ databases">
        <title>Comparative genomics in systemic dimorphic fungi from Ajellomycetaceae.</title>
        <authorList>
            <person name="Munoz J.F."/>
            <person name="Mcewen J.G."/>
            <person name="Clay O.K."/>
            <person name="Cuomo C.A."/>
        </authorList>
    </citation>
    <scope>NUCLEOTIDE SEQUENCE [LARGE SCALE GENOMIC DNA]</scope>
    <source>
        <strain evidence="23 24">UAMH130</strain>
    </source>
</reference>
<evidence type="ECO:0000256" key="7">
    <source>
        <dbReference type="ARBA" id="ARBA00022729"/>
    </source>
</evidence>
<comment type="function">
    <text evidence="17">May be associated with endosporulation.</text>
</comment>
<evidence type="ECO:0000256" key="9">
    <source>
        <dbReference type="ARBA" id="ARBA00023024"/>
    </source>
</evidence>
<evidence type="ECO:0000259" key="22">
    <source>
        <dbReference type="PROSITE" id="PS51910"/>
    </source>
</evidence>
<dbReference type="GO" id="GO:0000272">
    <property type="term" value="P:polysaccharide catabolic process"/>
    <property type="evidence" value="ECO:0007669"/>
    <property type="project" value="UniProtKB-KW"/>
</dbReference>
<feature type="region of interest" description="Disordered" evidence="20">
    <location>
        <begin position="341"/>
        <end position="398"/>
    </location>
</feature>
<evidence type="ECO:0000313" key="24">
    <source>
        <dbReference type="Proteomes" id="UP000224080"/>
    </source>
</evidence>
<evidence type="ECO:0000256" key="20">
    <source>
        <dbReference type="SAM" id="MobiDB-lite"/>
    </source>
</evidence>
<dbReference type="GO" id="GO:0006032">
    <property type="term" value="P:chitin catabolic process"/>
    <property type="evidence" value="ECO:0007669"/>
    <property type="project" value="UniProtKB-KW"/>
</dbReference>
<dbReference type="Proteomes" id="UP000224080">
    <property type="component" value="Unassembled WGS sequence"/>
</dbReference>
<gene>
    <name evidence="23" type="ORF">GX51_07623</name>
</gene>
<feature type="compositionally biased region" description="Polar residues" evidence="20">
    <location>
        <begin position="379"/>
        <end position="398"/>
    </location>
</feature>
<dbReference type="AlphaFoldDB" id="A0A2B7WBF0"/>
<feature type="compositionally biased region" description="Low complexity" evidence="20">
    <location>
        <begin position="349"/>
        <end position="377"/>
    </location>
</feature>
<dbReference type="SUPFAM" id="SSF51445">
    <property type="entry name" value="(Trans)glycosidases"/>
    <property type="match status" value="1"/>
</dbReference>
<evidence type="ECO:0000256" key="19">
    <source>
        <dbReference type="RuleBase" id="RU000489"/>
    </source>
</evidence>
<dbReference type="InterPro" id="IPR050542">
    <property type="entry name" value="Glycosyl_Hydrlase18_Chitinase"/>
</dbReference>
<evidence type="ECO:0000256" key="10">
    <source>
        <dbReference type="ARBA" id="ARBA00023136"/>
    </source>
</evidence>
<dbReference type="EC" id="3.2.1.14" evidence="3"/>
<dbReference type="InterPro" id="IPR001579">
    <property type="entry name" value="Glyco_hydro_18_chit_AS"/>
</dbReference>
<dbReference type="GO" id="GO:0005886">
    <property type="term" value="C:plasma membrane"/>
    <property type="evidence" value="ECO:0007669"/>
    <property type="project" value="UniProtKB-SubCell"/>
</dbReference>
<keyword evidence="12" id="KW-0119">Carbohydrate metabolism</keyword>
<keyword evidence="15" id="KW-0624">Polysaccharide degradation</keyword>
<dbReference type="InterPro" id="IPR017853">
    <property type="entry name" value="GH"/>
</dbReference>
<evidence type="ECO:0000256" key="13">
    <source>
        <dbReference type="ARBA" id="ARBA00023288"/>
    </source>
</evidence>
<dbReference type="GO" id="GO:0008843">
    <property type="term" value="F:endochitinase activity"/>
    <property type="evidence" value="ECO:0007669"/>
    <property type="project" value="UniProtKB-EC"/>
</dbReference>
<dbReference type="PANTHER" id="PTHR45708:SF47">
    <property type="entry name" value="ENDOCHITINASE A"/>
    <property type="match status" value="1"/>
</dbReference>
<keyword evidence="10" id="KW-0472">Membrane</keyword>
<evidence type="ECO:0000256" key="2">
    <source>
        <dbReference type="ARBA" id="ARBA00004609"/>
    </source>
</evidence>
<evidence type="ECO:0000313" key="23">
    <source>
        <dbReference type="EMBL" id="PGG96843.1"/>
    </source>
</evidence>
<dbReference type="Gene3D" id="3.20.20.80">
    <property type="entry name" value="Glycosidases"/>
    <property type="match status" value="1"/>
</dbReference>
<evidence type="ECO:0000256" key="17">
    <source>
        <dbReference type="ARBA" id="ARBA00058059"/>
    </source>
</evidence>
<proteinExistence type="inferred from homology"/>
<evidence type="ECO:0000256" key="15">
    <source>
        <dbReference type="ARBA" id="ARBA00023326"/>
    </source>
</evidence>
<organism evidence="23 24">
    <name type="scientific">Blastomyces parvus</name>
    <dbReference type="NCBI Taxonomy" id="2060905"/>
    <lineage>
        <taxon>Eukaryota</taxon>
        <taxon>Fungi</taxon>
        <taxon>Dikarya</taxon>
        <taxon>Ascomycota</taxon>
        <taxon>Pezizomycotina</taxon>
        <taxon>Eurotiomycetes</taxon>
        <taxon>Eurotiomycetidae</taxon>
        <taxon>Onygenales</taxon>
        <taxon>Ajellomycetaceae</taxon>
        <taxon>Blastomyces</taxon>
    </lineage>
</organism>
<dbReference type="GO" id="GO:0005576">
    <property type="term" value="C:extracellular region"/>
    <property type="evidence" value="ECO:0007669"/>
    <property type="project" value="TreeGrafter"/>
</dbReference>
<dbReference type="PROSITE" id="PS01095">
    <property type="entry name" value="GH18_1"/>
    <property type="match status" value="1"/>
</dbReference>
<keyword evidence="8 19" id="KW-0378">Hydrolase</keyword>
<dbReference type="Pfam" id="PF00704">
    <property type="entry name" value="Glyco_hydro_18"/>
    <property type="match status" value="1"/>
</dbReference>
<comment type="catalytic activity">
    <reaction evidence="1">
        <text>Random endo-hydrolysis of N-acetyl-beta-D-glucosaminide (1-&gt;4)-beta-linkages in chitin and chitodextrins.</text>
        <dbReference type="EC" id="3.2.1.14"/>
    </reaction>
</comment>
<evidence type="ECO:0000256" key="6">
    <source>
        <dbReference type="ARBA" id="ARBA00022669"/>
    </source>
</evidence>
<evidence type="ECO:0000256" key="12">
    <source>
        <dbReference type="ARBA" id="ARBA00023277"/>
    </source>
</evidence>
<dbReference type="OrthoDB" id="6020543at2759"/>
<comment type="caution">
    <text evidence="23">The sequence shown here is derived from an EMBL/GenBank/DDBJ whole genome shotgun (WGS) entry which is preliminary data.</text>
</comment>
<evidence type="ECO:0000256" key="4">
    <source>
        <dbReference type="ARBA" id="ARBA00022475"/>
    </source>
</evidence>
<evidence type="ECO:0000256" key="11">
    <source>
        <dbReference type="ARBA" id="ARBA00023180"/>
    </source>
</evidence>
<feature type="non-terminal residue" evidence="23">
    <location>
        <position position="398"/>
    </location>
</feature>
<keyword evidence="9" id="KW-0146">Chitin degradation</keyword>
<feature type="domain" description="GH18" evidence="22">
    <location>
        <begin position="30"/>
        <end position="342"/>
    </location>
</feature>
<name>A0A2B7WBF0_9EURO</name>
<evidence type="ECO:0000256" key="21">
    <source>
        <dbReference type="SAM" id="SignalP"/>
    </source>
</evidence>
<evidence type="ECO:0000256" key="1">
    <source>
        <dbReference type="ARBA" id="ARBA00000822"/>
    </source>
</evidence>
<evidence type="ECO:0000256" key="8">
    <source>
        <dbReference type="ARBA" id="ARBA00022801"/>
    </source>
</evidence>
<dbReference type="PANTHER" id="PTHR45708">
    <property type="entry name" value="ENDOCHITINASE"/>
    <property type="match status" value="1"/>
</dbReference>
<evidence type="ECO:0000256" key="18">
    <source>
        <dbReference type="ARBA" id="ARBA00072352"/>
    </source>
</evidence>
<evidence type="ECO:0000256" key="3">
    <source>
        <dbReference type="ARBA" id="ARBA00012729"/>
    </source>
</evidence>
<evidence type="ECO:0000256" key="14">
    <source>
        <dbReference type="ARBA" id="ARBA00023295"/>
    </source>
</evidence>
<feature type="chain" id="PRO_5012428359" description="Endochitinase 2" evidence="21">
    <location>
        <begin position="24"/>
        <end position="398"/>
    </location>
</feature>
<comment type="subcellular location">
    <subcellularLocation>
        <location evidence="2">Cell membrane</location>
        <topology evidence="2">Lipid-anchor</topology>
        <topology evidence="2">GPI-anchor</topology>
    </subcellularLocation>
</comment>
<dbReference type="GO" id="GO:0008061">
    <property type="term" value="F:chitin binding"/>
    <property type="evidence" value="ECO:0007669"/>
    <property type="project" value="UniProtKB-KW"/>
</dbReference>
<keyword evidence="7 21" id="KW-0732">Signal</keyword>
<dbReference type="EMBL" id="PDNC01000161">
    <property type="protein sequence ID" value="PGG96843.1"/>
    <property type="molecule type" value="Genomic_DNA"/>
</dbReference>
<dbReference type="CDD" id="cd02877">
    <property type="entry name" value="GH18_hevamine_XipI_class_III"/>
    <property type="match status" value="1"/>
</dbReference>
<keyword evidence="11" id="KW-0325">Glycoprotein</keyword>
<dbReference type="STRING" id="2060905.A0A2B7WBF0"/>
<keyword evidence="5" id="KW-0336">GPI-anchor</keyword>
<dbReference type="GO" id="GO:0098552">
    <property type="term" value="C:side of membrane"/>
    <property type="evidence" value="ECO:0007669"/>
    <property type="project" value="UniProtKB-KW"/>
</dbReference>
<protein>
    <recommendedName>
        <fullName evidence="18">Endochitinase 2</fullName>
        <ecNumber evidence="3">3.2.1.14</ecNumber>
    </recommendedName>
</protein>
<dbReference type="PROSITE" id="PS51910">
    <property type="entry name" value="GH18_2"/>
    <property type="match status" value="1"/>
</dbReference>
<dbReference type="InterPro" id="IPR045321">
    <property type="entry name" value="Cts1-like"/>
</dbReference>
<dbReference type="InterPro" id="IPR001223">
    <property type="entry name" value="Glyco_hydro18_cat"/>
</dbReference>
<dbReference type="FunFam" id="3.20.20.80:FF:000150">
    <property type="entry name" value="Class III chitinase ChiA1"/>
    <property type="match status" value="1"/>
</dbReference>
<accession>A0A2B7WBF0</accession>